<evidence type="ECO:0000313" key="11">
    <source>
        <dbReference type="Proteomes" id="UP000005207"/>
    </source>
</evidence>
<evidence type="ECO:0000259" key="9">
    <source>
        <dbReference type="SMART" id="SM00092"/>
    </source>
</evidence>
<reference evidence="10" key="3">
    <citation type="submission" date="2025-09" db="UniProtKB">
        <authorList>
            <consortium name="Ensembl"/>
        </authorList>
    </citation>
    <scope>IDENTIFICATION</scope>
</reference>
<dbReference type="InParanoid" id="I3J0N5"/>
<evidence type="ECO:0000256" key="8">
    <source>
        <dbReference type="RuleBase" id="RU000651"/>
    </source>
</evidence>
<name>I3J0N5_ORENI</name>
<dbReference type="InterPro" id="IPR023411">
    <property type="entry name" value="RNaseA_AS"/>
</dbReference>
<feature type="signal peptide" evidence="8">
    <location>
        <begin position="1"/>
        <end position="21"/>
    </location>
</feature>
<dbReference type="AlphaFoldDB" id="I3J0N5"/>
<dbReference type="GO" id="GO:0004519">
    <property type="term" value="F:endonuclease activity"/>
    <property type="evidence" value="ECO:0007669"/>
    <property type="project" value="UniProtKB-KW"/>
</dbReference>
<dbReference type="PROSITE" id="PS00127">
    <property type="entry name" value="RNASE_PANCREATIC"/>
    <property type="match status" value="1"/>
</dbReference>
<organism evidence="10 11">
    <name type="scientific">Oreochromis niloticus</name>
    <name type="common">Nile tilapia</name>
    <name type="synonym">Tilapia nilotica</name>
    <dbReference type="NCBI Taxonomy" id="8128"/>
    <lineage>
        <taxon>Eukaryota</taxon>
        <taxon>Metazoa</taxon>
        <taxon>Chordata</taxon>
        <taxon>Craniata</taxon>
        <taxon>Vertebrata</taxon>
        <taxon>Euteleostomi</taxon>
        <taxon>Actinopterygii</taxon>
        <taxon>Neopterygii</taxon>
        <taxon>Teleostei</taxon>
        <taxon>Neoteleostei</taxon>
        <taxon>Acanthomorphata</taxon>
        <taxon>Ovalentaria</taxon>
        <taxon>Cichlomorphae</taxon>
        <taxon>Cichliformes</taxon>
        <taxon>Cichlidae</taxon>
        <taxon>African cichlids</taxon>
        <taxon>Pseudocrenilabrinae</taxon>
        <taxon>Oreochromini</taxon>
        <taxon>Oreochromis</taxon>
    </lineage>
</organism>
<dbReference type="GO" id="GO:0050830">
    <property type="term" value="P:defense response to Gram-positive bacterium"/>
    <property type="evidence" value="ECO:0007669"/>
    <property type="project" value="TreeGrafter"/>
</dbReference>
<dbReference type="GO" id="GO:0050829">
    <property type="term" value="P:defense response to Gram-negative bacterium"/>
    <property type="evidence" value="ECO:0007669"/>
    <property type="project" value="TreeGrafter"/>
</dbReference>
<dbReference type="Pfam" id="PF00074">
    <property type="entry name" value="RnaseA"/>
    <property type="match status" value="1"/>
</dbReference>
<dbReference type="GO" id="GO:0016787">
    <property type="term" value="F:hydrolase activity"/>
    <property type="evidence" value="ECO:0007669"/>
    <property type="project" value="UniProtKB-KW"/>
</dbReference>
<dbReference type="PANTHER" id="PTHR11437">
    <property type="entry name" value="RIBONUCLEASE"/>
    <property type="match status" value="1"/>
</dbReference>
<reference evidence="10" key="2">
    <citation type="submission" date="2025-08" db="UniProtKB">
        <authorList>
            <consortium name="Ensembl"/>
        </authorList>
    </citation>
    <scope>IDENTIFICATION</scope>
</reference>
<dbReference type="Ensembl" id="ENSONIT00000002426.2">
    <property type="protein sequence ID" value="ENSONIP00000002425.2"/>
    <property type="gene ID" value="ENSONIG00000035135.1"/>
</dbReference>
<keyword evidence="3" id="KW-0964">Secreted</keyword>
<keyword evidence="6 8" id="KW-0378">Hydrolase</keyword>
<comment type="subcellular location">
    <subcellularLocation>
        <location evidence="1">Secreted</location>
    </subcellularLocation>
</comment>
<keyword evidence="11" id="KW-1185">Reference proteome</keyword>
<dbReference type="GO" id="GO:0004540">
    <property type="term" value="F:RNA nuclease activity"/>
    <property type="evidence" value="ECO:0007669"/>
    <property type="project" value="TreeGrafter"/>
</dbReference>
<sequence>HIISPGILFTCLLLFATESSQYEETRYDQFKRQHVDGKMTEKKCDKVINSKQIYNPDNSCKDTNTFILDNPSEVKKICVEGKFDENLQMTKSHIQFKVVKCELKNEGGRKPNCQYKGNLLTNRYVAVACENNLPVHFAGDIMVLQD</sequence>
<keyword evidence="7" id="KW-1015">Disulfide bond</keyword>
<dbReference type="GeneTree" id="ENSGT00940000157645"/>
<evidence type="ECO:0000256" key="2">
    <source>
        <dbReference type="ARBA" id="ARBA00005600"/>
    </source>
</evidence>
<evidence type="ECO:0000256" key="5">
    <source>
        <dbReference type="ARBA" id="ARBA00022759"/>
    </source>
</evidence>
<accession>I3J0N5</accession>
<dbReference type="GO" id="GO:0003676">
    <property type="term" value="F:nucleic acid binding"/>
    <property type="evidence" value="ECO:0007669"/>
    <property type="project" value="InterPro"/>
</dbReference>
<evidence type="ECO:0000256" key="3">
    <source>
        <dbReference type="ARBA" id="ARBA00022525"/>
    </source>
</evidence>
<dbReference type="GO" id="GO:0005576">
    <property type="term" value="C:extracellular region"/>
    <property type="evidence" value="ECO:0007669"/>
    <property type="project" value="UniProtKB-SubCell"/>
</dbReference>
<feature type="domain" description="Ribonuclease A-domain" evidence="9">
    <location>
        <begin position="23"/>
        <end position="141"/>
    </location>
</feature>
<feature type="chain" id="PRO_5025718745" description="Ribonuclease A-domain domain-containing protein" evidence="8">
    <location>
        <begin position="22"/>
        <end position="146"/>
    </location>
</feature>
<keyword evidence="5 8" id="KW-0255">Endonuclease</keyword>
<dbReference type="CDD" id="cd06265">
    <property type="entry name" value="RNase_A_canonical"/>
    <property type="match status" value="1"/>
</dbReference>
<dbReference type="InterPro" id="IPR023412">
    <property type="entry name" value="RNaseA_domain"/>
</dbReference>
<proteinExistence type="inferred from homology"/>
<evidence type="ECO:0000256" key="7">
    <source>
        <dbReference type="ARBA" id="ARBA00023157"/>
    </source>
</evidence>
<dbReference type="Proteomes" id="UP000005207">
    <property type="component" value="Linkage group LG23"/>
</dbReference>
<dbReference type="Gene3D" id="3.10.130.10">
    <property type="entry name" value="Ribonuclease A-like domain"/>
    <property type="match status" value="1"/>
</dbReference>
<evidence type="ECO:0000256" key="1">
    <source>
        <dbReference type="ARBA" id="ARBA00004613"/>
    </source>
</evidence>
<dbReference type="GO" id="GO:0001525">
    <property type="term" value="P:angiogenesis"/>
    <property type="evidence" value="ECO:0007669"/>
    <property type="project" value="TreeGrafter"/>
</dbReference>
<dbReference type="InterPro" id="IPR036816">
    <property type="entry name" value="RNaseA-like_dom_sf"/>
</dbReference>
<keyword evidence="4 8" id="KW-0540">Nuclease</keyword>
<protein>
    <recommendedName>
        <fullName evidence="9">Ribonuclease A-domain domain-containing protein</fullName>
    </recommendedName>
</protein>
<dbReference type="OMA" id="EETRYDQ"/>
<dbReference type="InterPro" id="IPR001427">
    <property type="entry name" value="RNaseA"/>
</dbReference>
<dbReference type="SMART" id="SM00092">
    <property type="entry name" value="RNAse_Pc"/>
    <property type="match status" value="1"/>
</dbReference>
<reference evidence="11" key="1">
    <citation type="submission" date="2012-01" db="EMBL/GenBank/DDBJ databases">
        <title>The Genome Sequence of Oreochromis niloticus (Nile Tilapia).</title>
        <authorList>
            <consortium name="Broad Institute Genome Assembly Team"/>
            <consortium name="Broad Institute Sequencing Platform"/>
            <person name="Di Palma F."/>
            <person name="Johnson J."/>
            <person name="Lander E.S."/>
            <person name="Lindblad-Toh K."/>
        </authorList>
    </citation>
    <scope>NUCLEOTIDE SEQUENCE [LARGE SCALE GENOMIC DNA]</scope>
</reference>
<evidence type="ECO:0000313" key="10">
    <source>
        <dbReference type="Ensembl" id="ENSONIP00000002425.2"/>
    </source>
</evidence>
<dbReference type="SUPFAM" id="SSF54076">
    <property type="entry name" value="RNase A-like"/>
    <property type="match status" value="1"/>
</dbReference>
<comment type="similarity">
    <text evidence="2 8">Belongs to the pancreatic ribonuclease family.</text>
</comment>
<keyword evidence="8" id="KW-0732">Signal</keyword>
<evidence type="ECO:0000256" key="6">
    <source>
        <dbReference type="ARBA" id="ARBA00022801"/>
    </source>
</evidence>
<evidence type="ECO:0000256" key="4">
    <source>
        <dbReference type="ARBA" id="ARBA00022722"/>
    </source>
</evidence>
<dbReference type="FunCoup" id="I3J0N5">
    <property type="interactions" value="1123"/>
</dbReference>
<dbReference type="PANTHER" id="PTHR11437:SF10">
    <property type="entry name" value="ANGIOGENIN-RELATED"/>
    <property type="match status" value="1"/>
</dbReference>